<dbReference type="Proteomes" id="UP001327957">
    <property type="component" value="Unassembled WGS sequence"/>
</dbReference>
<dbReference type="InterPro" id="IPR004875">
    <property type="entry name" value="DDE_SF_endonuclease_dom"/>
</dbReference>
<evidence type="ECO:0000256" key="2">
    <source>
        <dbReference type="ARBA" id="ARBA00023125"/>
    </source>
</evidence>
<evidence type="ECO:0000313" key="9">
    <source>
        <dbReference type="Proteomes" id="UP001327957"/>
    </source>
</evidence>
<dbReference type="Pfam" id="PF05225">
    <property type="entry name" value="HTH_psq"/>
    <property type="match status" value="1"/>
</dbReference>
<gene>
    <name evidence="8" type="ORF">QIS74_10673</name>
</gene>
<comment type="caution">
    <text evidence="8">The sequence shown here is derived from an EMBL/GenBank/DDBJ whole genome shotgun (WGS) entry which is preliminary data.</text>
</comment>
<feature type="domain" description="HTH psq-type" evidence="6">
    <location>
        <begin position="1"/>
        <end position="46"/>
    </location>
</feature>
<keyword evidence="9" id="KW-1185">Reference proteome</keyword>
<dbReference type="Gene3D" id="3.30.420.10">
    <property type="entry name" value="Ribonuclease H-like superfamily/Ribonuclease H"/>
    <property type="match status" value="1"/>
</dbReference>
<dbReference type="SMART" id="SM00674">
    <property type="entry name" value="CENPB"/>
    <property type="match status" value="1"/>
</dbReference>
<dbReference type="GO" id="GO:0003677">
    <property type="term" value="F:DNA binding"/>
    <property type="evidence" value="ECO:0007669"/>
    <property type="project" value="UniProtKB-UniRule"/>
</dbReference>
<feature type="domain" description="HTH CENPB-type" evidence="7">
    <location>
        <begin position="48"/>
        <end position="118"/>
    </location>
</feature>
<dbReference type="InterPro" id="IPR007889">
    <property type="entry name" value="HTH_Psq"/>
</dbReference>
<keyword evidence="2 4" id="KW-0238">DNA-binding</keyword>
<dbReference type="Pfam" id="PF03184">
    <property type="entry name" value="DDE_1"/>
    <property type="match status" value="1"/>
</dbReference>
<dbReference type="PANTHER" id="PTHR38694:SF1">
    <property type="entry name" value="PEROXIN DOMAIN-CONTAINING PROTEIN"/>
    <property type="match status" value="1"/>
</dbReference>
<dbReference type="EMBL" id="JASAOK010000046">
    <property type="protein sequence ID" value="KAK6211409.1"/>
    <property type="molecule type" value="Genomic_DNA"/>
</dbReference>
<evidence type="ECO:0000256" key="5">
    <source>
        <dbReference type="SAM" id="MobiDB-lite"/>
    </source>
</evidence>
<feature type="region of interest" description="Disordered" evidence="5">
    <location>
        <begin position="383"/>
        <end position="410"/>
    </location>
</feature>
<evidence type="ECO:0000256" key="1">
    <source>
        <dbReference type="ARBA" id="ARBA00004123"/>
    </source>
</evidence>
<dbReference type="Pfam" id="PF11696">
    <property type="entry name" value="DUF3292"/>
    <property type="match status" value="1"/>
</dbReference>
<dbReference type="InterPro" id="IPR006600">
    <property type="entry name" value="HTH_CenpB_DNA-bd_dom"/>
</dbReference>
<protein>
    <submittedName>
        <fullName evidence="8">Transposase</fullName>
    </submittedName>
</protein>
<dbReference type="InterPro" id="IPR021709">
    <property type="entry name" value="DUF3292"/>
</dbReference>
<dbReference type="AlphaFoldDB" id="A0AAV9T1A0"/>
<accession>A0AAV9T1A0</accession>
<dbReference type="InterPro" id="IPR009057">
    <property type="entry name" value="Homeodomain-like_sf"/>
</dbReference>
<feature type="compositionally biased region" description="Low complexity" evidence="5">
    <location>
        <begin position="383"/>
        <end position="398"/>
    </location>
</feature>
<dbReference type="PROSITE" id="PS51253">
    <property type="entry name" value="HTH_CENPB"/>
    <property type="match status" value="1"/>
</dbReference>
<name>A0AAV9T1A0_9PEZI</name>
<feature type="region of interest" description="Disordered" evidence="5">
    <location>
        <begin position="509"/>
        <end position="528"/>
    </location>
</feature>
<dbReference type="SUPFAM" id="SSF46689">
    <property type="entry name" value="Homeodomain-like"/>
    <property type="match status" value="2"/>
</dbReference>
<dbReference type="GO" id="GO:0005634">
    <property type="term" value="C:nucleus"/>
    <property type="evidence" value="ECO:0007669"/>
    <property type="project" value="UniProtKB-SubCell"/>
</dbReference>
<keyword evidence="3 4" id="KW-0539">Nucleus</keyword>
<sequence>MVRYSEDELNQALEAISNGLSLRKASLQYGVPRSTLQLRLQGSQARSIAFSDLQRLSPSQEAKLAEWVRIQHALGLPPSHQQVKEFAGRILHAMGDTQPVGRGWIQAFIRRNPSVKVQRSRSIDSRRVNGASTEVIRDWFKHLAIPEIISIKPANRYNMDETGILEGQGSNGLVLGMSETKSVRKKQPGSRAWVSIIECISALGYVLNPLVIYKGKAVQQQWFPLDLSPYEGWQFTATENGWTSDATAVEWLQKVFIPQTLPQGKEVRLLIMDGHGSHTTTDFMWLCYINNIHLLFLPPHTSHVLQPLDQSVFSPVKSAYRKELGYLSQWNDSTIVGKRNFIGCYQKARTAGMTMQNIRSGWKWTGLWPVSMAKPLMSSLLLPTTPKPSASSDQVSKGQSGGKEGKEAEGWASASSAVVWSTPRKMKDLAGQLKLFTELDNDASTQRLLFIKVKKGFSEQSYNLATAQHKLELLQAQVNNTAVRKRRAVQIDPNTKFANIKDIQQAQIEAGDKEDDEAESSASDNPSEAGSCILALTLLRVGEANSAPFPPPAQVKRAPPNKAIDIEEDVISASWGDEPLGASHEQLENVAERDEVMAEHAGGEDTEVQQAIGHGRKREKIFGLLKGGAKEVVKAAATVDKIRAKTGSENARTRIGVVPSSNDDEQTVGPMEFSARYDGQKGFVYVNAVAGFVAFNKKSITEEDLDTVWAINIDGITQLRKHSGYGMKAKLYSGWATDGPIYDSLRIVDQEDKHFVVTALPYRDALFNRLCAISKTTKWEVW</sequence>
<comment type="subcellular location">
    <subcellularLocation>
        <location evidence="1 4">Nucleus</location>
    </subcellularLocation>
</comment>
<organism evidence="8 9">
    <name type="scientific">Colletotrichum tabaci</name>
    <dbReference type="NCBI Taxonomy" id="1209068"/>
    <lineage>
        <taxon>Eukaryota</taxon>
        <taxon>Fungi</taxon>
        <taxon>Dikarya</taxon>
        <taxon>Ascomycota</taxon>
        <taxon>Pezizomycotina</taxon>
        <taxon>Sordariomycetes</taxon>
        <taxon>Hypocreomycetidae</taxon>
        <taxon>Glomerellales</taxon>
        <taxon>Glomerellaceae</taxon>
        <taxon>Colletotrichum</taxon>
        <taxon>Colletotrichum destructivum species complex</taxon>
    </lineage>
</organism>
<evidence type="ECO:0000259" key="7">
    <source>
        <dbReference type="PROSITE" id="PS51253"/>
    </source>
</evidence>
<dbReference type="Gene3D" id="1.10.10.60">
    <property type="entry name" value="Homeodomain-like"/>
    <property type="match status" value="1"/>
</dbReference>
<dbReference type="Pfam" id="PF03221">
    <property type="entry name" value="HTH_Tnp_Tc5"/>
    <property type="match status" value="1"/>
</dbReference>
<dbReference type="InterPro" id="IPR036397">
    <property type="entry name" value="RNaseH_sf"/>
</dbReference>
<feature type="DNA-binding region" description="H-T-H motif" evidence="4">
    <location>
        <begin position="22"/>
        <end position="42"/>
    </location>
</feature>
<evidence type="ECO:0000256" key="4">
    <source>
        <dbReference type="PROSITE-ProRule" id="PRU00320"/>
    </source>
</evidence>
<evidence type="ECO:0000256" key="3">
    <source>
        <dbReference type="ARBA" id="ARBA00023242"/>
    </source>
</evidence>
<evidence type="ECO:0000313" key="8">
    <source>
        <dbReference type="EMBL" id="KAK6211409.1"/>
    </source>
</evidence>
<proteinExistence type="predicted"/>
<reference evidence="8 9" key="1">
    <citation type="submission" date="2023-04" db="EMBL/GenBank/DDBJ databases">
        <title>Colletotrichum tabacum stain YC1 causing leaf anthracnose on Nicotiana tabacum(L.) cv.</title>
        <authorList>
            <person name="Ji Z."/>
            <person name="Wang M."/>
            <person name="Zhang J."/>
            <person name="Wang N."/>
            <person name="Zhou Z."/>
        </authorList>
    </citation>
    <scope>NUCLEOTIDE SEQUENCE [LARGE SCALE GENOMIC DNA]</scope>
    <source>
        <strain evidence="8 9">YC1</strain>
    </source>
</reference>
<dbReference type="PROSITE" id="PS50960">
    <property type="entry name" value="HTH_PSQ"/>
    <property type="match status" value="1"/>
</dbReference>
<evidence type="ECO:0000259" key="6">
    <source>
        <dbReference type="PROSITE" id="PS50960"/>
    </source>
</evidence>
<dbReference type="PANTHER" id="PTHR38694">
    <property type="entry name" value="CONSERVED EXPRESSED PROTEIN"/>
    <property type="match status" value="1"/>
</dbReference>